<feature type="domain" description="Mandelate racemase/muconate lactonizing enzyme C-terminal" evidence="8">
    <location>
        <begin position="140"/>
        <end position="236"/>
    </location>
</feature>
<dbReference type="SMART" id="SM00922">
    <property type="entry name" value="MR_MLE"/>
    <property type="match status" value="1"/>
</dbReference>
<evidence type="ECO:0000256" key="6">
    <source>
        <dbReference type="PIRSR" id="PIRSR634603-3"/>
    </source>
</evidence>
<dbReference type="SFLD" id="SFLDG00180">
    <property type="entry name" value="muconate_cycloisomerase"/>
    <property type="match status" value="1"/>
</dbReference>
<dbReference type="Gene3D" id="3.20.20.120">
    <property type="entry name" value="Enolase-like C-terminal domain"/>
    <property type="match status" value="1"/>
</dbReference>
<dbReference type="GO" id="GO:0016855">
    <property type="term" value="F:racemase and epimerase activity, acting on amino acids and derivatives"/>
    <property type="evidence" value="ECO:0007669"/>
    <property type="project" value="UniProtKB-UniRule"/>
</dbReference>
<dbReference type="Gene3D" id="3.30.390.10">
    <property type="entry name" value="Enolase-like, N-terminal domain"/>
    <property type="match status" value="1"/>
</dbReference>
<name>A0A1V9F0C9_9BACT</name>
<evidence type="ECO:0000256" key="4">
    <source>
        <dbReference type="ARBA" id="ARBA00023235"/>
    </source>
</evidence>
<evidence type="ECO:0000256" key="3">
    <source>
        <dbReference type="ARBA" id="ARBA00022842"/>
    </source>
</evidence>
<dbReference type="EC" id="5.1.1.-" evidence="7"/>
<dbReference type="AlphaFoldDB" id="A0A1V9F0C9"/>
<feature type="active site" description="Proton acceptor; specific for (R)-substrate epimerization" evidence="5">
    <location>
        <position position="161"/>
    </location>
</feature>
<dbReference type="SUPFAM" id="SSF54826">
    <property type="entry name" value="Enolase N-terminal domain-like"/>
    <property type="match status" value="1"/>
</dbReference>
<dbReference type="RefSeq" id="WP_081198379.1">
    <property type="nucleotide sequence ID" value="NZ_FOCZ01000018.1"/>
</dbReference>
<evidence type="ECO:0000313" key="9">
    <source>
        <dbReference type="EMBL" id="OQP51790.1"/>
    </source>
</evidence>
<dbReference type="Pfam" id="PF13378">
    <property type="entry name" value="MR_MLE_C"/>
    <property type="match status" value="1"/>
</dbReference>
<gene>
    <name evidence="9" type="ORF">A4H97_26640</name>
</gene>
<protein>
    <recommendedName>
        <fullName evidence="7">Dipeptide epimerase</fullName>
        <ecNumber evidence="7">5.1.1.-</ecNumber>
    </recommendedName>
</protein>
<evidence type="ECO:0000256" key="2">
    <source>
        <dbReference type="ARBA" id="ARBA00022723"/>
    </source>
</evidence>
<dbReference type="STRING" id="354355.SAMN05660816_06249"/>
<comment type="similarity">
    <text evidence="1 7">Belongs to the mandelate racemase/muconate lactonizing enzyme family.</text>
</comment>
<feature type="binding site" evidence="6">
    <location>
        <position position="189"/>
    </location>
    <ligand>
        <name>Mg(2+)</name>
        <dbReference type="ChEBI" id="CHEBI:18420"/>
    </ligand>
</feature>
<proteinExistence type="inferred from homology"/>
<dbReference type="Pfam" id="PF02746">
    <property type="entry name" value="MR_MLE_N"/>
    <property type="match status" value="1"/>
</dbReference>
<feature type="binding site" evidence="6">
    <location>
        <position position="215"/>
    </location>
    <ligand>
        <name>Mg(2+)</name>
        <dbReference type="ChEBI" id="CHEBI:18420"/>
    </ligand>
</feature>
<dbReference type="InterPro" id="IPR036849">
    <property type="entry name" value="Enolase-like_C_sf"/>
</dbReference>
<dbReference type="SFLD" id="SFLDF00009">
    <property type="entry name" value="o-succinylbenzoate_synthase"/>
    <property type="match status" value="1"/>
</dbReference>
<dbReference type="GO" id="GO:0000287">
    <property type="term" value="F:magnesium ion binding"/>
    <property type="evidence" value="ECO:0007669"/>
    <property type="project" value="UniProtKB-ARBA"/>
</dbReference>
<dbReference type="Proteomes" id="UP000192610">
    <property type="component" value="Unassembled WGS sequence"/>
</dbReference>
<comment type="cofactor">
    <cofactor evidence="6 7">
        <name>Mg(2+)</name>
        <dbReference type="ChEBI" id="CHEBI:18420"/>
    </cofactor>
    <text evidence="6 7">Binds 1 Mg(2+) ion per subunit.</text>
</comment>
<reference evidence="10" key="1">
    <citation type="submission" date="2016-04" db="EMBL/GenBank/DDBJ databases">
        <authorList>
            <person name="Chen L."/>
            <person name="Zhuang W."/>
            <person name="Wang G."/>
        </authorList>
    </citation>
    <scope>NUCLEOTIDE SEQUENCE [LARGE SCALE GENOMIC DNA]</scope>
    <source>
        <strain evidence="10">17621</strain>
    </source>
</reference>
<evidence type="ECO:0000256" key="1">
    <source>
        <dbReference type="ARBA" id="ARBA00008031"/>
    </source>
</evidence>
<comment type="caution">
    <text evidence="9">The sequence shown here is derived from an EMBL/GenBank/DDBJ whole genome shotgun (WGS) entry which is preliminary data.</text>
</comment>
<dbReference type="InterPro" id="IPR029017">
    <property type="entry name" value="Enolase-like_N"/>
</dbReference>
<evidence type="ECO:0000313" key="10">
    <source>
        <dbReference type="Proteomes" id="UP000192610"/>
    </source>
</evidence>
<keyword evidence="4 7" id="KW-0413">Isomerase</keyword>
<accession>A0A1V9F0C9</accession>
<dbReference type="InterPro" id="IPR013342">
    <property type="entry name" value="Mandelate_racemase_C"/>
</dbReference>
<sequence length="366" mass="40588">MNILHTDIYKFSIPMHPFTIATGTMHYAQNIFIRVFTDAGIYGVGECSAFPMIVGETQATCFEMAKDFAALWKNKDAAAIEERLQELHSFTAFNATIKSAFDMALYDLAAKATGKPLYQYLGATGKKVLETDLTIGIDTPEQMAAKAIDFVKRGVRIIKIKLGKNAKEDVERVRKIRDAVGPAIGLRIDANQGWNYEDALFALTSMGTFNVQFCEQPMRHWDDDKLPALVKQSPIKIMADESVFDHHDAERIIAANACDYVNIKFAKSGGIWEAQKIHAVCKQQNIPCMMGGMLESRVALTAFAHFALAHDNVVFYDMDTCMLGHKTDPVTGGVQYKGFLLEVPETPGIGADANEAFLQTLEKVRV</sequence>
<keyword evidence="10" id="KW-1185">Reference proteome</keyword>
<dbReference type="GO" id="GO:0006518">
    <property type="term" value="P:peptide metabolic process"/>
    <property type="evidence" value="ECO:0007669"/>
    <property type="project" value="UniProtKB-ARBA"/>
</dbReference>
<dbReference type="SFLD" id="SFLDS00001">
    <property type="entry name" value="Enolase"/>
    <property type="match status" value="1"/>
</dbReference>
<dbReference type="InterPro" id="IPR013341">
    <property type="entry name" value="Mandelate_racemase_N_dom"/>
</dbReference>
<dbReference type="PANTHER" id="PTHR48073:SF2">
    <property type="entry name" value="O-SUCCINYLBENZOATE SYNTHASE"/>
    <property type="match status" value="1"/>
</dbReference>
<evidence type="ECO:0000256" key="7">
    <source>
        <dbReference type="RuleBase" id="RU366006"/>
    </source>
</evidence>
<dbReference type="OrthoDB" id="9775391at2"/>
<dbReference type="SUPFAM" id="SSF51604">
    <property type="entry name" value="Enolase C-terminal domain-like"/>
    <property type="match status" value="1"/>
</dbReference>
<dbReference type="InterPro" id="IPR029065">
    <property type="entry name" value="Enolase_C-like"/>
</dbReference>
<feature type="active site" description="Proton acceptor; specific for (S)-substrate epimerization" evidence="5">
    <location>
        <position position="264"/>
    </location>
</feature>
<dbReference type="PANTHER" id="PTHR48073">
    <property type="entry name" value="O-SUCCINYLBENZOATE SYNTHASE-RELATED"/>
    <property type="match status" value="1"/>
</dbReference>
<evidence type="ECO:0000256" key="5">
    <source>
        <dbReference type="PIRSR" id="PIRSR634603-1"/>
    </source>
</evidence>
<keyword evidence="3 6" id="KW-0460">Magnesium</keyword>
<dbReference type="CDD" id="cd03319">
    <property type="entry name" value="L-Ala-DL-Glu_epimerase"/>
    <property type="match status" value="1"/>
</dbReference>
<keyword evidence="2 6" id="KW-0479">Metal-binding</keyword>
<feature type="binding site" evidence="6">
    <location>
        <position position="240"/>
    </location>
    <ligand>
        <name>Mg(2+)</name>
        <dbReference type="ChEBI" id="CHEBI:18420"/>
    </ligand>
</feature>
<organism evidence="9 10">
    <name type="scientific">Niastella yeongjuensis</name>
    <dbReference type="NCBI Taxonomy" id="354355"/>
    <lineage>
        <taxon>Bacteria</taxon>
        <taxon>Pseudomonadati</taxon>
        <taxon>Bacteroidota</taxon>
        <taxon>Chitinophagia</taxon>
        <taxon>Chitinophagales</taxon>
        <taxon>Chitinophagaceae</taxon>
        <taxon>Niastella</taxon>
    </lineage>
</organism>
<dbReference type="InterPro" id="IPR034603">
    <property type="entry name" value="Dipeptide_epimerase"/>
</dbReference>
<dbReference type="EMBL" id="LVXG01000010">
    <property type="protein sequence ID" value="OQP51790.1"/>
    <property type="molecule type" value="Genomic_DNA"/>
</dbReference>
<evidence type="ECO:0000259" key="8">
    <source>
        <dbReference type="SMART" id="SM00922"/>
    </source>
</evidence>